<feature type="chain" id="PRO_5043630513" evidence="2">
    <location>
        <begin position="21"/>
        <end position="372"/>
    </location>
</feature>
<feature type="compositionally biased region" description="Low complexity" evidence="1">
    <location>
        <begin position="69"/>
        <end position="81"/>
    </location>
</feature>
<evidence type="ECO:0000256" key="2">
    <source>
        <dbReference type="SAM" id="SignalP"/>
    </source>
</evidence>
<proteinExistence type="predicted"/>
<gene>
    <name evidence="3" type="ORF">JTE90_025543</name>
</gene>
<feature type="region of interest" description="Disordered" evidence="1">
    <location>
        <begin position="68"/>
        <end position="87"/>
    </location>
</feature>
<dbReference type="AlphaFoldDB" id="A0AAV6TVJ5"/>
<evidence type="ECO:0000256" key="1">
    <source>
        <dbReference type="SAM" id="MobiDB-lite"/>
    </source>
</evidence>
<organism evidence="3 4">
    <name type="scientific">Oedothorax gibbosus</name>
    <dbReference type="NCBI Taxonomy" id="931172"/>
    <lineage>
        <taxon>Eukaryota</taxon>
        <taxon>Metazoa</taxon>
        <taxon>Ecdysozoa</taxon>
        <taxon>Arthropoda</taxon>
        <taxon>Chelicerata</taxon>
        <taxon>Arachnida</taxon>
        <taxon>Araneae</taxon>
        <taxon>Araneomorphae</taxon>
        <taxon>Entelegynae</taxon>
        <taxon>Araneoidea</taxon>
        <taxon>Linyphiidae</taxon>
        <taxon>Erigoninae</taxon>
        <taxon>Oedothorax</taxon>
    </lineage>
</organism>
<name>A0AAV6TVJ5_9ARAC</name>
<feature type="signal peptide" evidence="2">
    <location>
        <begin position="1"/>
        <end position="20"/>
    </location>
</feature>
<evidence type="ECO:0000313" key="3">
    <source>
        <dbReference type="EMBL" id="KAG8176085.1"/>
    </source>
</evidence>
<dbReference type="Proteomes" id="UP000827092">
    <property type="component" value="Unassembled WGS sequence"/>
</dbReference>
<keyword evidence="4" id="KW-1185">Reference proteome</keyword>
<dbReference type="Gene3D" id="3.40.50.1460">
    <property type="match status" value="1"/>
</dbReference>
<evidence type="ECO:0000313" key="4">
    <source>
        <dbReference type="Proteomes" id="UP000827092"/>
    </source>
</evidence>
<keyword evidence="2" id="KW-0732">Signal</keyword>
<sequence>MRKIGTQFILNGHIWPVLVAVFSTSRITGDITIPALLEYKNISIPPVLKRKGRSKGFEANMMGLQACQGDGTDSTVTSDSTAPSRESTFSIPTCADFLVGLATVPGWDFLGCRRGSCGGCRQSSSLNQGAAQPEGRDRASSASLPENHFLSSFSVEDQDSVAAAEAHIAGHRGDQKTAANYIQPLQVFVFCATSWLSAEEADKTRKLHRDAARAAARHIDDNIDAEEQDNIDTAAALEHLNDDVQDGADGIRDTISSSGLERSQLLTNKDLHNIEHSFNVGSEAKGHPNDGTSVEAWVNEINADPNSCVLLYKPQGVTCSLASLRIHVERVIGVLRRKYRMLEGRMPIYLVSHSSNQDENISTVKLRDQILT</sequence>
<reference evidence="3 4" key="1">
    <citation type="journal article" date="2022" name="Nat. Ecol. Evol.">
        <title>A masculinizing supergene underlies an exaggerated male reproductive morph in a spider.</title>
        <authorList>
            <person name="Hendrickx F."/>
            <person name="De Corte Z."/>
            <person name="Sonet G."/>
            <person name="Van Belleghem S.M."/>
            <person name="Kostlbacher S."/>
            <person name="Vangestel C."/>
        </authorList>
    </citation>
    <scope>NUCLEOTIDE SEQUENCE [LARGE SCALE GENOMIC DNA]</scope>
    <source>
        <strain evidence="3">W744_W776</strain>
    </source>
</reference>
<protein>
    <submittedName>
        <fullName evidence="3">Uncharacterized protein</fullName>
    </submittedName>
</protein>
<feature type="region of interest" description="Disordered" evidence="1">
    <location>
        <begin position="123"/>
        <end position="142"/>
    </location>
</feature>
<dbReference type="SUPFAM" id="SSF52129">
    <property type="entry name" value="Caspase-like"/>
    <property type="match status" value="1"/>
</dbReference>
<comment type="caution">
    <text evidence="3">The sequence shown here is derived from an EMBL/GenBank/DDBJ whole genome shotgun (WGS) entry which is preliminary data.</text>
</comment>
<dbReference type="EMBL" id="JAFNEN010000918">
    <property type="protein sequence ID" value="KAG8176085.1"/>
    <property type="molecule type" value="Genomic_DNA"/>
</dbReference>
<accession>A0AAV6TVJ5</accession>
<dbReference type="InterPro" id="IPR029030">
    <property type="entry name" value="Caspase-like_dom_sf"/>
</dbReference>